<feature type="transmembrane region" description="Helical" evidence="2">
    <location>
        <begin position="68"/>
        <end position="86"/>
    </location>
</feature>
<feature type="transmembrane region" description="Helical" evidence="2">
    <location>
        <begin position="107"/>
        <end position="126"/>
    </location>
</feature>
<feature type="transmembrane region" description="Helical" evidence="2">
    <location>
        <begin position="43"/>
        <end position="62"/>
    </location>
</feature>
<keyword evidence="2" id="KW-0472">Membrane</keyword>
<comment type="caution">
    <text evidence="3">The sequence shown here is derived from an EMBL/GenBank/DDBJ whole genome shotgun (WGS) entry which is preliminary data.</text>
</comment>
<evidence type="ECO:0000256" key="1">
    <source>
        <dbReference type="SAM" id="MobiDB-lite"/>
    </source>
</evidence>
<dbReference type="RefSeq" id="WP_209360135.1">
    <property type="nucleotide sequence ID" value="NZ_JAGISH010000003.1"/>
</dbReference>
<evidence type="ECO:0000313" key="4">
    <source>
        <dbReference type="Proteomes" id="UP000675940"/>
    </source>
</evidence>
<feature type="transmembrane region" description="Helical" evidence="2">
    <location>
        <begin position="132"/>
        <end position="152"/>
    </location>
</feature>
<dbReference type="Proteomes" id="UP000675940">
    <property type="component" value="Unassembled WGS sequence"/>
</dbReference>
<feature type="region of interest" description="Disordered" evidence="1">
    <location>
        <begin position="1"/>
        <end position="33"/>
    </location>
</feature>
<organism evidence="3 4">
    <name type="scientific">Sagittula salina</name>
    <dbReference type="NCBI Taxonomy" id="2820268"/>
    <lineage>
        <taxon>Bacteria</taxon>
        <taxon>Pseudomonadati</taxon>
        <taxon>Pseudomonadota</taxon>
        <taxon>Alphaproteobacteria</taxon>
        <taxon>Rhodobacterales</taxon>
        <taxon>Roseobacteraceae</taxon>
        <taxon>Sagittula</taxon>
    </lineage>
</organism>
<reference evidence="3" key="1">
    <citation type="submission" date="2021-03" db="EMBL/GenBank/DDBJ databases">
        <title>Sagittula salina sp. nov. strain M10.9X isolated from the marine waste.</title>
        <authorList>
            <person name="Satari L."/>
            <person name="Molina-Menor E."/>
            <person name="Vidal-Verdu A."/>
            <person name="Pascual J."/>
            <person name="Pereto J."/>
            <person name="Porcar M."/>
        </authorList>
    </citation>
    <scope>NUCLEOTIDE SEQUENCE</scope>
    <source>
        <strain evidence="3">M10.9X</strain>
    </source>
</reference>
<keyword evidence="4" id="KW-1185">Reference proteome</keyword>
<dbReference type="Pfam" id="PF10112">
    <property type="entry name" value="Halogen_Hydrol"/>
    <property type="match status" value="1"/>
</dbReference>
<evidence type="ECO:0000256" key="2">
    <source>
        <dbReference type="SAM" id="Phobius"/>
    </source>
</evidence>
<keyword evidence="2" id="KW-1133">Transmembrane helix</keyword>
<evidence type="ECO:0000313" key="3">
    <source>
        <dbReference type="EMBL" id="MBP0482280.1"/>
    </source>
</evidence>
<sequence length="308" mass="33280">MAKRFGGKFSPDGSAPDAMPHADRPTARSDAAPAYRGAKVAPAGARSNVMFIPGVMLAFFALGSPPVAMLAGLAGAAALVLGAWLLRDGLKAEAAYHDRKVARRPAIPRKIFAALLCGAGVGLAVWRAHQGIVAPVLFGFAATALHFAAFGIDPMSDKGMEGIDSFQQDRVARVVDEAEAHLTAMADAVKRADDAQVEARVERLAAKVREMIRTVEEDPRDLTAARKFLGVYLMGARDAAAKFADVYARSRDRSAKSDFMMLLTDLEASFDQKHRALLLDDNADLNVEIEVLRDRLQREGVHLSREMR</sequence>
<accession>A0A940MM55</accession>
<proteinExistence type="predicted"/>
<protein>
    <submittedName>
        <fullName evidence="3">5-bromo-4-chloroindolyl phosphate hydrolysis family protein</fullName>
    </submittedName>
</protein>
<name>A0A940MM55_9RHOB</name>
<keyword evidence="2" id="KW-0812">Transmembrane</keyword>
<dbReference type="EMBL" id="JAGISH010000003">
    <property type="protein sequence ID" value="MBP0482280.1"/>
    <property type="molecule type" value="Genomic_DNA"/>
</dbReference>
<gene>
    <name evidence="3" type="ORF">J5474_07220</name>
</gene>
<dbReference type="InterPro" id="IPR018770">
    <property type="entry name" value="ChloroindolylP_hydrolase"/>
</dbReference>
<dbReference type="AlphaFoldDB" id="A0A940MM55"/>